<dbReference type="Pfam" id="PF00082">
    <property type="entry name" value="Peptidase_S8"/>
    <property type="match status" value="1"/>
</dbReference>
<dbReference type="PRINTS" id="PR00723">
    <property type="entry name" value="SUBTILISIN"/>
</dbReference>
<dbReference type="PROSITE" id="PS00137">
    <property type="entry name" value="SUBTILASE_HIS"/>
    <property type="match status" value="1"/>
</dbReference>
<keyword evidence="5 12" id="KW-0812">Transmembrane</keyword>
<evidence type="ECO:0000256" key="9">
    <source>
        <dbReference type="ARBA" id="ARBA00023136"/>
    </source>
</evidence>
<evidence type="ECO:0000256" key="11">
    <source>
        <dbReference type="SAM" id="MobiDB-lite"/>
    </source>
</evidence>
<evidence type="ECO:0000313" key="16">
    <source>
        <dbReference type="Proteomes" id="UP000611640"/>
    </source>
</evidence>
<dbReference type="PANTHER" id="PTHR43806">
    <property type="entry name" value="PEPTIDASE S8"/>
    <property type="match status" value="1"/>
</dbReference>
<evidence type="ECO:0000256" key="2">
    <source>
        <dbReference type="ARBA" id="ARBA00011073"/>
    </source>
</evidence>
<feature type="active site" description="Charge relay system" evidence="10">
    <location>
        <position position="142"/>
    </location>
</feature>
<feature type="active site" description="Charge relay system" evidence="10">
    <location>
        <position position="306"/>
    </location>
</feature>
<reference evidence="15 16" key="1">
    <citation type="submission" date="2020-08" db="EMBL/GenBank/DDBJ databases">
        <title>Whole genome shotgun sequence of Actinocatenispora thailandica NBRC 105041.</title>
        <authorList>
            <person name="Komaki H."/>
            <person name="Tamura T."/>
        </authorList>
    </citation>
    <scope>NUCLEOTIDE SEQUENCE [LARGE SCALE GENOMIC DNA]</scope>
    <source>
        <strain evidence="15 16">NBRC 105041</strain>
    </source>
</reference>
<dbReference type="AlphaFoldDB" id="A0A7R7I0M9"/>
<evidence type="ECO:0000256" key="1">
    <source>
        <dbReference type="ARBA" id="ARBA00004162"/>
    </source>
</evidence>
<dbReference type="GO" id="GO:0006508">
    <property type="term" value="P:proteolysis"/>
    <property type="evidence" value="ECO:0007669"/>
    <property type="project" value="UniProtKB-KW"/>
</dbReference>
<dbReference type="InterPro" id="IPR023834">
    <property type="entry name" value="T7SS_pept_S8A_mycosin"/>
</dbReference>
<comment type="subcellular location">
    <subcellularLocation>
        <location evidence="1">Cell membrane</location>
        <topology evidence="1">Single-pass membrane protein</topology>
    </subcellularLocation>
</comment>
<name>A0A7R7I0M9_9ACTN</name>
<keyword evidence="9 12" id="KW-0472">Membrane</keyword>
<dbReference type="NCBIfam" id="TIGR03921">
    <property type="entry name" value="T7SS_mycosin"/>
    <property type="match status" value="1"/>
</dbReference>
<dbReference type="Proteomes" id="UP000611640">
    <property type="component" value="Chromosome"/>
</dbReference>
<evidence type="ECO:0000256" key="6">
    <source>
        <dbReference type="ARBA" id="ARBA00022801"/>
    </source>
</evidence>
<dbReference type="PANTHER" id="PTHR43806:SF11">
    <property type="entry name" value="CEREVISIN-RELATED"/>
    <property type="match status" value="1"/>
</dbReference>
<evidence type="ECO:0000256" key="7">
    <source>
        <dbReference type="ARBA" id="ARBA00022825"/>
    </source>
</evidence>
<dbReference type="InterPro" id="IPR023828">
    <property type="entry name" value="Peptidase_S8_Ser-AS"/>
</dbReference>
<feature type="compositionally biased region" description="Gly residues" evidence="11">
    <location>
        <begin position="468"/>
        <end position="481"/>
    </location>
</feature>
<keyword evidence="16" id="KW-1185">Reference proteome</keyword>
<accession>A0A7R7I0M9</accession>
<proteinExistence type="inferred from homology"/>
<dbReference type="Gene3D" id="3.40.50.200">
    <property type="entry name" value="Peptidase S8/S53 domain"/>
    <property type="match status" value="1"/>
</dbReference>
<dbReference type="GO" id="GO:0004252">
    <property type="term" value="F:serine-type endopeptidase activity"/>
    <property type="evidence" value="ECO:0007669"/>
    <property type="project" value="UniProtKB-UniRule"/>
</dbReference>
<dbReference type="PROSITE" id="PS51892">
    <property type="entry name" value="SUBTILASE"/>
    <property type="match status" value="1"/>
</dbReference>
<protein>
    <recommendedName>
        <fullName evidence="14">Peptidase S8/S53 domain-containing protein</fullName>
    </recommendedName>
</protein>
<dbReference type="InterPro" id="IPR000209">
    <property type="entry name" value="Peptidase_S8/S53_dom"/>
</dbReference>
<organism evidence="15 16">
    <name type="scientific">Actinocatenispora thailandica</name>
    <dbReference type="NCBI Taxonomy" id="227318"/>
    <lineage>
        <taxon>Bacteria</taxon>
        <taxon>Bacillati</taxon>
        <taxon>Actinomycetota</taxon>
        <taxon>Actinomycetes</taxon>
        <taxon>Micromonosporales</taxon>
        <taxon>Micromonosporaceae</taxon>
        <taxon>Actinocatenispora</taxon>
    </lineage>
</organism>
<keyword evidence="13" id="KW-0732">Signal</keyword>
<evidence type="ECO:0000256" key="13">
    <source>
        <dbReference type="SAM" id="SignalP"/>
    </source>
</evidence>
<keyword evidence="6 10" id="KW-0378">Hydrolase</keyword>
<dbReference type="InterPro" id="IPR036852">
    <property type="entry name" value="Peptidase_S8/S53_dom_sf"/>
</dbReference>
<keyword evidence="3" id="KW-1003">Cell membrane</keyword>
<feature type="chain" id="PRO_5031295755" description="Peptidase S8/S53 domain-containing protein" evidence="13">
    <location>
        <begin position="42"/>
        <end position="532"/>
    </location>
</feature>
<feature type="domain" description="Peptidase S8/S53" evidence="14">
    <location>
        <begin position="99"/>
        <end position="353"/>
    </location>
</feature>
<dbReference type="EMBL" id="AP023355">
    <property type="protein sequence ID" value="BCJ38198.1"/>
    <property type="molecule type" value="Genomic_DNA"/>
</dbReference>
<feature type="region of interest" description="Disordered" evidence="11">
    <location>
        <begin position="422"/>
        <end position="532"/>
    </location>
</feature>
<evidence type="ECO:0000313" key="15">
    <source>
        <dbReference type="EMBL" id="BCJ38198.1"/>
    </source>
</evidence>
<feature type="region of interest" description="Disordered" evidence="11">
    <location>
        <begin position="42"/>
        <end position="73"/>
    </location>
</feature>
<evidence type="ECO:0000256" key="10">
    <source>
        <dbReference type="PROSITE-ProRule" id="PRU01240"/>
    </source>
</evidence>
<dbReference type="InterPro" id="IPR015500">
    <property type="entry name" value="Peptidase_S8_subtilisin-rel"/>
</dbReference>
<evidence type="ECO:0000256" key="12">
    <source>
        <dbReference type="SAM" id="Phobius"/>
    </source>
</evidence>
<dbReference type="InterPro" id="IPR050131">
    <property type="entry name" value="Peptidase_S8_subtilisin-like"/>
</dbReference>
<keyword evidence="8 12" id="KW-1133">Transmembrane helix</keyword>
<dbReference type="KEGG" id="atl:Athai_57010"/>
<evidence type="ECO:0000256" key="8">
    <source>
        <dbReference type="ARBA" id="ARBA00022989"/>
    </source>
</evidence>
<feature type="active site" description="Charge relay system" evidence="10">
    <location>
        <position position="108"/>
    </location>
</feature>
<dbReference type="GO" id="GO:0005886">
    <property type="term" value="C:plasma membrane"/>
    <property type="evidence" value="ECO:0007669"/>
    <property type="project" value="UniProtKB-SubCell"/>
</dbReference>
<gene>
    <name evidence="15" type="ORF">Athai_57010</name>
</gene>
<keyword evidence="7 10" id="KW-0720">Serine protease</keyword>
<comment type="similarity">
    <text evidence="2 10">Belongs to the peptidase S8 family.</text>
</comment>
<feature type="signal peptide" evidence="13">
    <location>
        <begin position="1"/>
        <end position="41"/>
    </location>
</feature>
<evidence type="ECO:0000256" key="3">
    <source>
        <dbReference type="ARBA" id="ARBA00022475"/>
    </source>
</evidence>
<evidence type="ECO:0000256" key="5">
    <source>
        <dbReference type="ARBA" id="ARBA00022692"/>
    </source>
</evidence>
<dbReference type="SUPFAM" id="SSF52743">
    <property type="entry name" value="Subtilisin-like"/>
    <property type="match status" value="1"/>
</dbReference>
<sequence length="532" mass="53650">MPPGPRRVPPPHRAGARLVRGCLAAALATALAVLAGPAVTAAPSKHGGRSGGSGAAGDAPAKQQPCDVPARYTLDNPLSDTPWTLQRIQPQRAWPLSRGQGVKVAVIDSGVSTTPASLKNAVVAGGHDYLADGNGTCDQFGHGTVIAGIIAGRDGTGAPFYGVAPDAEILPFRVLRDEQHSGSDSVPTNIADAIHRATDAGAKVINLSLTTQDTEAMKSAVRYAIEHDVVLVAAAGNEGGTTAEGSASYPAALPNVLAVGGIDDKGAHVGSSNTANFLDVAAPGKMIDGPAPAGKGFEEFADGGTSFATPFVAGTAALLRAYDPSLTAEQVRKRIIETADHPPQGWNETVGYGVVNPYRALTAVPKPAAAPARHGRQAIDNPQDLRDPMRTVEVVAGILTPVLLVAALLVLIGSRVVPRGRRRAWRSGRATFASDPEPARPARASSASDEKALSITAPSSRAHPPSGPGGNSGGPPAGFGGPPRAIPGRAAPGGGRSLPGSGRAVPGSGRAVPGSGRAVPGSGRALPGGGRR</sequence>
<feature type="compositionally biased region" description="Low complexity" evidence="11">
    <location>
        <begin position="427"/>
        <end position="447"/>
    </location>
</feature>
<dbReference type="PROSITE" id="PS00138">
    <property type="entry name" value="SUBTILASE_SER"/>
    <property type="match status" value="1"/>
</dbReference>
<evidence type="ECO:0000256" key="4">
    <source>
        <dbReference type="ARBA" id="ARBA00022670"/>
    </source>
</evidence>
<evidence type="ECO:0000259" key="14">
    <source>
        <dbReference type="Pfam" id="PF00082"/>
    </source>
</evidence>
<keyword evidence="4 10" id="KW-0645">Protease</keyword>
<dbReference type="InterPro" id="IPR022398">
    <property type="entry name" value="Peptidase_S8_His-AS"/>
</dbReference>
<feature type="transmembrane region" description="Helical" evidence="12">
    <location>
        <begin position="394"/>
        <end position="417"/>
    </location>
</feature>